<dbReference type="AlphaFoldDB" id="V9EAY6"/>
<gene>
    <name evidence="2" type="ORF">F443_18296</name>
</gene>
<proteinExistence type="predicted"/>
<dbReference type="HOGENOM" id="CLU_658026_0_0_1"/>
<name>V9EAY6_PHYNI</name>
<organism evidence="2 3">
    <name type="scientific">Phytophthora nicotianae P1569</name>
    <dbReference type="NCBI Taxonomy" id="1317065"/>
    <lineage>
        <taxon>Eukaryota</taxon>
        <taxon>Sar</taxon>
        <taxon>Stramenopiles</taxon>
        <taxon>Oomycota</taxon>
        <taxon>Peronosporomycetes</taxon>
        <taxon>Peronosporales</taxon>
        <taxon>Peronosporaceae</taxon>
        <taxon>Phytophthora</taxon>
    </lineage>
</organism>
<feature type="compositionally biased region" description="Acidic residues" evidence="1">
    <location>
        <begin position="362"/>
        <end position="375"/>
    </location>
</feature>
<accession>V9EAY6</accession>
<feature type="compositionally biased region" description="Basic and acidic residues" evidence="1">
    <location>
        <begin position="263"/>
        <end position="284"/>
    </location>
</feature>
<feature type="region of interest" description="Disordered" evidence="1">
    <location>
        <begin position="303"/>
        <end position="322"/>
    </location>
</feature>
<dbReference type="Proteomes" id="UP000018721">
    <property type="component" value="Unassembled WGS sequence"/>
</dbReference>
<feature type="compositionally biased region" description="Acidic residues" evidence="1">
    <location>
        <begin position="12"/>
        <end position="22"/>
    </location>
</feature>
<feature type="region of interest" description="Disordered" evidence="1">
    <location>
        <begin position="1"/>
        <end position="36"/>
    </location>
</feature>
<feature type="compositionally biased region" description="Basic and acidic residues" evidence="1">
    <location>
        <begin position="310"/>
        <end position="322"/>
    </location>
</feature>
<reference evidence="2 3" key="1">
    <citation type="submission" date="2013-11" db="EMBL/GenBank/DDBJ databases">
        <title>The Genome Sequence of Phytophthora parasitica P1569.</title>
        <authorList>
            <consortium name="The Broad Institute Genomics Platform"/>
            <person name="Russ C."/>
            <person name="Tyler B."/>
            <person name="Panabieres F."/>
            <person name="Shan W."/>
            <person name="Tripathy S."/>
            <person name="Grunwald N."/>
            <person name="Machado M."/>
            <person name="Johnson C.S."/>
            <person name="Arredondo F."/>
            <person name="Hong C."/>
            <person name="Coffey M."/>
            <person name="Young S.K."/>
            <person name="Zeng Q."/>
            <person name="Gargeya S."/>
            <person name="Fitzgerald M."/>
            <person name="Abouelleil A."/>
            <person name="Alvarado L."/>
            <person name="Chapman S.B."/>
            <person name="Gainer-Dewar J."/>
            <person name="Goldberg J."/>
            <person name="Griggs A."/>
            <person name="Gujja S."/>
            <person name="Hansen M."/>
            <person name="Howarth C."/>
            <person name="Imamovic A."/>
            <person name="Ireland A."/>
            <person name="Larimer J."/>
            <person name="McCowan C."/>
            <person name="Murphy C."/>
            <person name="Pearson M."/>
            <person name="Poon T.W."/>
            <person name="Priest M."/>
            <person name="Roberts A."/>
            <person name="Saif S."/>
            <person name="Shea T."/>
            <person name="Sykes S."/>
            <person name="Wortman J."/>
            <person name="Nusbaum C."/>
            <person name="Birren B."/>
        </authorList>
    </citation>
    <scope>NUCLEOTIDE SEQUENCE [LARGE SCALE GENOMIC DNA]</scope>
    <source>
        <strain evidence="2 3">P1569</strain>
    </source>
</reference>
<feature type="compositionally biased region" description="Basic and acidic residues" evidence="1">
    <location>
        <begin position="344"/>
        <end position="361"/>
    </location>
</feature>
<protein>
    <submittedName>
        <fullName evidence="2">Uncharacterized protein</fullName>
    </submittedName>
</protein>
<sequence length="418" mass="45960">MTATLAMMSPDGADDNDDNVDDEWSRYPRTHHGVNDERRSSRTWTKVDLALEGTRVSDQGEWTDEELYYILSNKLQDTPQGSGSRWTKNCPGANVDNVEDGLTTTIRERPDKSAAEWRVSRRRMMPGETYVDFAAGLRDLTGQNQQPPKPRKLEEAVDKATEIDDPIDNVVQGMHNIGQAWSTAPNTYLVLMDGTTGQVLVIPDVGSGVGAMEEGNGMVRTDGEDLAYFTNPQGVWNKYTGLGRRPLRQAKARNDAYLAKRVATKDQPAETEARRMPYGRDERTGNAPRPSTATAVVDDVKNGRVMNKTTTKDGDEERQEGEARVAMMAAGDELENANVPSGMGDRHGRQKRREERRKAEEGDGAEEGAGAEEGDVATDVMNGMLTPAATNTNAVMTEPFMDELSDKLMGDLSVAISK</sequence>
<evidence type="ECO:0000313" key="3">
    <source>
        <dbReference type="Proteomes" id="UP000018721"/>
    </source>
</evidence>
<keyword evidence="3" id="KW-1185">Reference proteome</keyword>
<evidence type="ECO:0000313" key="2">
    <source>
        <dbReference type="EMBL" id="ETI35362.1"/>
    </source>
</evidence>
<feature type="region of interest" description="Disordered" evidence="1">
    <location>
        <begin position="333"/>
        <end position="375"/>
    </location>
</feature>
<dbReference type="EMBL" id="ANIZ01003153">
    <property type="protein sequence ID" value="ETI35362.1"/>
    <property type="molecule type" value="Genomic_DNA"/>
</dbReference>
<feature type="region of interest" description="Disordered" evidence="1">
    <location>
        <begin position="263"/>
        <end position="292"/>
    </location>
</feature>
<evidence type="ECO:0000256" key="1">
    <source>
        <dbReference type="SAM" id="MobiDB-lite"/>
    </source>
</evidence>
<comment type="caution">
    <text evidence="2">The sequence shown here is derived from an EMBL/GenBank/DDBJ whole genome shotgun (WGS) entry which is preliminary data.</text>
</comment>